<proteinExistence type="predicted"/>
<feature type="region of interest" description="Disordered" evidence="1">
    <location>
        <begin position="121"/>
        <end position="142"/>
    </location>
</feature>
<name>A0A397H564_9GLOM</name>
<dbReference type="OrthoDB" id="2434387at2759"/>
<organism evidence="2 3">
    <name type="scientific">Diversispora epigaea</name>
    <dbReference type="NCBI Taxonomy" id="1348612"/>
    <lineage>
        <taxon>Eukaryota</taxon>
        <taxon>Fungi</taxon>
        <taxon>Fungi incertae sedis</taxon>
        <taxon>Mucoromycota</taxon>
        <taxon>Glomeromycotina</taxon>
        <taxon>Glomeromycetes</taxon>
        <taxon>Diversisporales</taxon>
        <taxon>Diversisporaceae</taxon>
        <taxon>Diversispora</taxon>
    </lineage>
</organism>
<dbReference type="AlphaFoldDB" id="A0A397H564"/>
<evidence type="ECO:0000313" key="3">
    <source>
        <dbReference type="Proteomes" id="UP000266861"/>
    </source>
</evidence>
<reference evidence="2 3" key="1">
    <citation type="submission" date="2018-08" db="EMBL/GenBank/DDBJ databases">
        <title>Genome and evolution of the arbuscular mycorrhizal fungus Diversispora epigaea (formerly Glomus versiforme) and its bacterial endosymbionts.</title>
        <authorList>
            <person name="Sun X."/>
            <person name="Fei Z."/>
            <person name="Harrison M."/>
        </authorList>
    </citation>
    <scope>NUCLEOTIDE SEQUENCE [LARGE SCALE GENOMIC DNA]</scope>
    <source>
        <strain evidence="2 3">IT104</strain>
    </source>
</reference>
<evidence type="ECO:0000313" key="2">
    <source>
        <dbReference type="EMBL" id="RHZ58212.1"/>
    </source>
</evidence>
<comment type="caution">
    <text evidence="2">The sequence shown here is derived from an EMBL/GenBank/DDBJ whole genome shotgun (WGS) entry which is preliminary data.</text>
</comment>
<dbReference type="EMBL" id="PQFF01000338">
    <property type="protein sequence ID" value="RHZ58212.1"/>
    <property type="molecule type" value="Genomic_DNA"/>
</dbReference>
<keyword evidence="3" id="KW-1185">Reference proteome</keyword>
<protein>
    <submittedName>
        <fullName evidence="2">Uncharacterized protein</fullName>
    </submittedName>
</protein>
<sequence>MSDTSTINIRGELSAHNDIPYTKYFELCSYENWSLHHYVSLIIDNYKFARKDRAHQVFFMTLENINKNSSISQDIRDIAQNLIKNRKPGTCTYWMRSSRNHSSTEMDAFVDVKKVNNLWKEASKEEGSSPPPVASSSVLGKRQRDPNIVDLSPKKQCTVPDISYFCPNIDVPLRANGTLNVLEVVKSTVRTFEPKTITLGSSRSYKSSNHLLVDSKQNMKVPRESTYDAEMYRILANWLAKVHGYEITGQWHLEGICDDGDYHHFYCDLTIKKADAPTPVAVIEILASGSVPKIKKHFDQVLKYANQLCPEEVWIVHFSREDSIVMNPYWPNQEKGLNVIHFWHDIDFKSVRMSAKFRDATGKYCEIIDEPIIP</sequence>
<dbReference type="Proteomes" id="UP000266861">
    <property type="component" value="Unassembled WGS sequence"/>
</dbReference>
<evidence type="ECO:0000256" key="1">
    <source>
        <dbReference type="SAM" id="MobiDB-lite"/>
    </source>
</evidence>
<accession>A0A397H564</accession>
<gene>
    <name evidence="2" type="ORF">Glove_375g25</name>
</gene>